<sequence>MGRGYGGGGGLGGVPPHYAWGGGGGGHHKSCPPPINPPRPPPDSTNSSENMYTMMNPIGPAGTRPNFPMGPGPEGPMGGMSAMEPHHMNGSLGSGGLVPTLCPPHAPTLPRASPSPWHLAPSSNGAPQKASGLCEQPFPPGTGSSTRRARRRTLETALLEHRGSAASSPNSCKSSPKRHHKCARAPCATRPPYRTSEQQRVQGQIPFFFFFLKLFFFFPSPATTMCFKREKCEVFRSQRKGPGRRRRREECASRGSGNTCAGFYCFPTFKKKKKNADQVLSNAIK</sequence>
<reference evidence="4" key="3">
    <citation type="submission" date="2025-09" db="UniProtKB">
        <authorList>
            <consortium name="Ensembl"/>
        </authorList>
    </citation>
    <scope>IDENTIFICATION</scope>
</reference>
<feature type="compositionally biased region" description="Pro residues" evidence="3">
    <location>
        <begin position="31"/>
        <end position="43"/>
    </location>
</feature>
<name>A0A8C3BPN6_CAIMO</name>
<evidence type="ECO:0000256" key="1">
    <source>
        <dbReference type="ARBA" id="ARBA00004123"/>
    </source>
</evidence>
<evidence type="ECO:0000313" key="4">
    <source>
        <dbReference type="Ensembl" id="ENSCMMP00000008191.1"/>
    </source>
</evidence>
<comment type="subcellular location">
    <subcellularLocation>
        <location evidence="1">Nucleus</location>
    </subcellularLocation>
</comment>
<dbReference type="AlphaFoldDB" id="A0A8C3BPN6"/>
<keyword evidence="2" id="KW-0539">Nucleus</keyword>
<evidence type="ECO:0000256" key="2">
    <source>
        <dbReference type="ARBA" id="ARBA00023242"/>
    </source>
</evidence>
<evidence type="ECO:0000313" key="5">
    <source>
        <dbReference type="Proteomes" id="UP000694556"/>
    </source>
</evidence>
<feature type="compositionally biased region" description="Polar residues" evidence="3">
    <location>
        <begin position="44"/>
        <end position="53"/>
    </location>
</feature>
<dbReference type="Pfam" id="PF04503">
    <property type="entry name" value="SSDP"/>
    <property type="match status" value="1"/>
</dbReference>
<dbReference type="GO" id="GO:0045944">
    <property type="term" value="P:positive regulation of transcription by RNA polymerase II"/>
    <property type="evidence" value="ECO:0007669"/>
    <property type="project" value="TreeGrafter"/>
</dbReference>
<dbReference type="PANTHER" id="PTHR12610">
    <property type="entry name" value="SINGLE STRANDED DNA BINDING PROTEIN"/>
    <property type="match status" value="1"/>
</dbReference>
<feature type="region of interest" description="Disordered" evidence="3">
    <location>
        <begin position="23"/>
        <end position="76"/>
    </location>
</feature>
<accession>A0A8C3BPN6</accession>
<keyword evidence="5" id="KW-1185">Reference proteome</keyword>
<reference evidence="4" key="1">
    <citation type="submission" date="2018-09" db="EMBL/GenBank/DDBJ databases">
        <title>Common duck and Muscovy duck high density SNP chip.</title>
        <authorList>
            <person name="Vignal A."/>
            <person name="Thebault N."/>
            <person name="Warren W.C."/>
        </authorList>
    </citation>
    <scope>NUCLEOTIDE SEQUENCE [LARGE SCALE GENOMIC DNA]</scope>
</reference>
<dbReference type="Proteomes" id="UP000694556">
    <property type="component" value="Chromosome 29"/>
</dbReference>
<dbReference type="Ensembl" id="ENSCMMT00000009024.1">
    <property type="protein sequence ID" value="ENSCMMP00000008191.1"/>
    <property type="gene ID" value="ENSCMMG00000005191.1"/>
</dbReference>
<protein>
    <submittedName>
        <fullName evidence="4">Uncharacterized protein</fullName>
    </submittedName>
</protein>
<dbReference type="GO" id="GO:0005634">
    <property type="term" value="C:nucleus"/>
    <property type="evidence" value="ECO:0007669"/>
    <property type="project" value="UniProtKB-SubCell"/>
</dbReference>
<feature type="region of interest" description="Disordered" evidence="3">
    <location>
        <begin position="110"/>
        <end position="131"/>
    </location>
</feature>
<reference evidence="4" key="2">
    <citation type="submission" date="2025-08" db="UniProtKB">
        <authorList>
            <consortium name="Ensembl"/>
        </authorList>
    </citation>
    <scope>IDENTIFICATION</scope>
</reference>
<organism evidence="4 5">
    <name type="scientific">Cairina moschata</name>
    <name type="common">Muscovy duck</name>
    <dbReference type="NCBI Taxonomy" id="8855"/>
    <lineage>
        <taxon>Eukaryota</taxon>
        <taxon>Metazoa</taxon>
        <taxon>Chordata</taxon>
        <taxon>Craniata</taxon>
        <taxon>Vertebrata</taxon>
        <taxon>Euteleostomi</taxon>
        <taxon>Archelosauria</taxon>
        <taxon>Archosauria</taxon>
        <taxon>Dinosauria</taxon>
        <taxon>Saurischia</taxon>
        <taxon>Theropoda</taxon>
        <taxon>Coelurosauria</taxon>
        <taxon>Aves</taxon>
        <taxon>Neognathae</taxon>
        <taxon>Galloanserae</taxon>
        <taxon>Anseriformes</taxon>
        <taxon>Anatidae</taxon>
        <taxon>Anatinae</taxon>
        <taxon>Cairina</taxon>
    </lineage>
</organism>
<evidence type="ECO:0000256" key="3">
    <source>
        <dbReference type="SAM" id="MobiDB-lite"/>
    </source>
</evidence>
<dbReference type="PANTHER" id="PTHR12610:SF30">
    <property type="entry name" value="SINGLE-STRANDED DNA-BINDING PROTEIN 4"/>
    <property type="match status" value="1"/>
</dbReference>
<proteinExistence type="predicted"/>